<reference evidence="3 4" key="1">
    <citation type="submission" date="2018-03" db="EMBL/GenBank/DDBJ databases">
        <title>A gene transfer event suggests a long-term partnership between eustigmatophyte algae and a novel lineage of endosymbiotic bacteria.</title>
        <authorList>
            <person name="Yurchenko T."/>
            <person name="Sevcikova T."/>
            <person name="Pribyl P."/>
            <person name="El Karkouri K."/>
            <person name="Klimes V."/>
            <person name="Amaral R."/>
            <person name="Zbrankova V."/>
            <person name="Kim E."/>
            <person name="Raoult D."/>
            <person name="Santos L.M.A."/>
            <person name="Elias M."/>
        </authorList>
    </citation>
    <scope>NUCLEOTIDE SEQUENCE [LARGE SCALE GENOMIC DNA]</scope>
    <source>
        <strain evidence="3">CCALA 838</strain>
    </source>
</reference>
<feature type="domain" description="Phage capsid-like C-terminal" evidence="2">
    <location>
        <begin position="84"/>
        <end position="357"/>
    </location>
</feature>
<keyword evidence="3" id="KW-0645">Protease</keyword>
<comment type="subcellular location">
    <subcellularLocation>
        <location evidence="1">Virion</location>
    </subcellularLocation>
</comment>
<dbReference type="SUPFAM" id="SSF56563">
    <property type="entry name" value="Major capsid protein gp5"/>
    <property type="match status" value="1"/>
</dbReference>
<dbReference type="GO" id="GO:0006508">
    <property type="term" value="P:proteolysis"/>
    <property type="evidence" value="ECO:0007669"/>
    <property type="project" value="UniProtKB-KW"/>
</dbReference>
<dbReference type="InterPro" id="IPR024455">
    <property type="entry name" value="Phage_capsid"/>
</dbReference>
<accession>A0A2P1P796</accession>
<protein>
    <submittedName>
        <fullName evidence="3">Phage prohead protease and phage major capsid protein</fullName>
    </submittedName>
</protein>
<name>A0A2P1P796_9RICK</name>
<dbReference type="Proteomes" id="UP000241762">
    <property type="component" value="Chromosome"/>
</dbReference>
<organism evidence="3 4">
    <name type="scientific">Candidatus Phycorickettsia trachydisci</name>
    <dbReference type="NCBI Taxonomy" id="2115978"/>
    <lineage>
        <taxon>Bacteria</taxon>
        <taxon>Pseudomonadati</taxon>
        <taxon>Pseudomonadota</taxon>
        <taxon>Alphaproteobacteria</taxon>
        <taxon>Rickettsiales</taxon>
        <taxon>Rickettsiaceae</taxon>
        <taxon>Candidatus Phycorickettsia</taxon>
    </lineage>
</organism>
<evidence type="ECO:0000259" key="2">
    <source>
        <dbReference type="Pfam" id="PF05065"/>
    </source>
</evidence>
<proteinExistence type="predicted"/>
<dbReference type="EMBL" id="CP027845">
    <property type="protein sequence ID" value="AVP87143.1"/>
    <property type="molecule type" value="Genomic_DNA"/>
</dbReference>
<dbReference type="RefSeq" id="WP_106874015.1">
    <property type="nucleotide sequence ID" value="NZ_CP027845.1"/>
</dbReference>
<dbReference type="AlphaFoldDB" id="A0A2P1P796"/>
<dbReference type="OrthoDB" id="9786516at2"/>
<dbReference type="Pfam" id="PF05065">
    <property type="entry name" value="Phage_capsid"/>
    <property type="match status" value="1"/>
</dbReference>
<dbReference type="GO" id="GO:0008233">
    <property type="term" value="F:peptidase activity"/>
    <property type="evidence" value="ECO:0007669"/>
    <property type="project" value="UniProtKB-KW"/>
</dbReference>
<dbReference type="InterPro" id="IPR054612">
    <property type="entry name" value="Phage_capsid-like_C"/>
</dbReference>
<dbReference type="Gene3D" id="3.30.2320.10">
    <property type="entry name" value="hypothetical protein PF0899 domain"/>
    <property type="match status" value="1"/>
</dbReference>
<dbReference type="NCBIfam" id="TIGR01554">
    <property type="entry name" value="major_cap_HK97"/>
    <property type="match status" value="1"/>
</dbReference>
<evidence type="ECO:0000313" key="3">
    <source>
        <dbReference type="EMBL" id="AVP87143.1"/>
    </source>
</evidence>
<dbReference type="Gene3D" id="3.30.2400.10">
    <property type="entry name" value="Major capsid protein gp5"/>
    <property type="match status" value="1"/>
</dbReference>
<keyword evidence="4" id="KW-1185">Reference proteome</keyword>
<keyword evidence="3" id="KW-0378">Hydrolase</keyword>
<evidence type="ECO:0000256" key="1">
    <source>
        <dbReference type="ARBA" id="ARBA00004328"/>
    </source>
</evidence>
<sequence>MSNQIQEHIAKQISSISNEWDNFRSEYKELKNQVSSMNIALNRPHVTSDNAGSYAEKSAFADYLRKGEVKFECSKQFSSDENEGGGLIMPHFSQEIVSQLSLTSPLRKLASVITTSSNKVDFVFEDGKFESGWVAETAERDKVGTPKLQHKQIEVHEVYAQPTATQRLIDDSSIDIYNWMLERLADQFGRNEGYAFINGDGDKKPQGILKEDKVEKIALLKEKEIHVEDILNMINRLDEYYLGNASFIMNRATLSYIQTLKDETGRFIWQPSYNDTSPQTLFGIPVYCSADMPIMSKDAKNKVIALGDFRKGYKIVDRASVNVMRDPYTSKPFVKFYATKRVGGAVIDPRAINVLEF</sequence>
<gene>
    <name evidence="3" type="ORF">phytr_1850</name>
</gene>
<dbReference type="KEGG" id="ptc:phytr_1850"/>
<evidence type="ECO:0000313" key="4">
    <source>
        <dbReference type="Proteomes" id="UP000241762"/>
    </source>
</evidence>